<dbReference type="AlphaFoldDB" id="A0A0C1KZY8"/>
<comment type="caution">
    <text evidence="2">The sequence shown here is derived from an EMBL/GenBank/DDBJ whole genome shotgun (WGS) entry which is preliminary data.</text>
</comment>
<dbReference type="RefSeq" id="WP_039142606.1">
    <property type="nucleotide sequence ID" value="NZ_JSVC01000021.1"/>
</dbReference>
<keyword evidence="3" id="KW-1185">Reference proteome</keyword>
<gene>
    <name evidence="2" type="ORF">OI18_18805</name>
</gene>
<proteinExistence type="predicted"/>
<feature type="chain" id="PRO_5002135094" evidence="1">
    <location>
        <begin position="24"/>
        <end position="187"/>
    </location>
</feature>
<sequence length="187" mass="21346">MRLFPTLTLAVTLLTGSTGWTFAQRSSADSAFQRNSAFLYADSMTKAYQNSQWENYCRFSHEGIIRYMGGQPRYISYSQRAGDYPPNERAMGVNVVQLVNESNSWQAVVERICDIVIDGKRARVTAYMIGLSDEGGETWKFFEVFEGVLENARRIVPEISDKIRIPQRRIIYLDDPEPLMEPVVGKN</sequence>
<evidence type="ECO:0000313" key="2">
    <source>
        <dbReference type="EMBL" id="KIC93297.1"/>
    </source>
</evidence>
<organism evidence="2 3">
    <name type="scientific">Flavihumibacter solisilvae</name>
    <dbReference type="NCBI Taxonomy" id="1349421"/>
    <lineage>
        <taxon>Bacteria</taxon>
        <taxon>Pseudomonadati</taxon>
        <taxon>Bacteroidota</taxon>
        <taxon>Chitinophagia</taxon>
        <taxon>Chitinophagales</taxon>
        <taxon>Chitinophagaceae</taxon>
        <taxon>Flavihumibacter</taxon>
    </lineage>
</organism>
<dbReference type="OrthoDB" id="670350at2"/>
<name>A0A0C1KZY8_9BACT</name>
<protein>
    <submittedName>
        <fullName evidence="2">Uncharacterized protein</fullName>
    </submittedName>
</protein>
<feature type="signal peptide" evidence="1">
    <location>
        <begin position="1"/>
        <end position="23"/>
    </location>
</feature>
<accession>A0A0C1KZY8</accession>
<keyword evidence="1" id="KW-0732">Signal</keyword>
<dbReference type="EMBL" id="JSVC01000021">
    <property type="protein sequence ID" value="KIC93297.1"/>
    <property type="molecule type" value="Genomic_DNA"/>
</dbReference>
<evidence type="ECO:0000256" key="1">
    <source>
        <dbReference type="SAM" id="SignalP"/>
    </source>
</evidence>
<evidence type="ECO:0000313" key="3">
    <source>
        <dbReference type="Proteomes" id="UP000031408"/>
    </source>
</evidence>
<reference evidence="2 3" key="1">
    <citation type="submission" date="2014-11" db="EMBL/GenBank/DDBJ databases">
        <title>Genome sequence of Flavihumibacter solisilvae 3-3.</title>
        <authorList>
            <person name="Zhou G."/>
            <person name="Li M."/>
            <person name="Wang G."/>
        </authorList>
    </citation>
    <scope>NUCLEOTIDE SEQUENCE [LARGE SCALE GENOMIC DNA]</scope>
    <source>
        <strain evidence="2 3">3-3</strain>
    </source>
</reference>
<dbReference type="Proteomes" id="UP000031408">
    <property type="component" value="Unassembled WGS sequence"/>
</dbReference>